<accession>A0A803MT61</accession>
<keyword evidence="3" id="KW-1185">Reference proteome</keyword>
<dbReference type="Proteomes" id="UP000596660">
    <property type="component" value="Unplaced"/>
</dbReference>
<proteinExistence type="predicted"/>
<dbReference type="EnsemblPlants" id="AUR62034852-RA">
    <property type="protein sequence ID" value="AUR62034852-RA:cds"/>
    <property type="gene ID" value="AUR62034852"/>
</dbReference>
<dbReference type="Gramene" id="AUR62034852-RA">
    <property type="protein sequence ID" value="AUR62034852-RA:cds"/>
    <property type="gene ID" value="AUR62034852"/>
</dbReference>
<reference evidence="2" key="2">
    <citation type="submission" date="2021-03" db="UniProtKB">
        <authorList>
            <consortium name="EnsemblPlants"/>
        </authorList>
    </citation>
    <scope>IDENTIFICATION</scope>
</reference>
<feature type="compositionally biased region" description="Basic and acidic residues" evidence="1">
    <location>
        <begin position="172"/>
        <end position="193"/>
    </location>
</feature>
<evidence type="ECO:0000313" key="2">
    <source>
        <dbReference type="EnsemblPlants" id="AUR62034852-RA:cds"/>
    </source>
</evidence>
<feature type="region of interest" description="Disordered" evidence="1">
    <location>
        <begin position="164"/>
        <end position="193"/>
    </location>
</feature>
<evidence type="ECO:0000256" key="1">
    <source>
        <dbReference type="SAM" id="MobiDB-lite"/>
    </source>
</evidence>
<protein>
    <submittedName>
        <fullName evidence="2">Uncharacterized protein</fullName>
    </submittedName>
</protein>
<organism evidence="2 3">
    <name type="scientific">Chenopodium quinoa</name>
    <name type="common">Quinoa</name>
    <dbReference type="NCBI Taxonomy" id="63459"/>
    <lineage>
        <taxon>Eukaryota</taxon>
        <taxon>Viridiplantae</taxon>
        <taxon>Streptophyta</taxon>
        <taxon>Embryophyta</taxon>
        <taxon>Tracheophyta</taxon>
        <taxon>Spermatophyta</taxon>
        <taxon>Magnoliopsida</taxon>
        <taxon>eudicotyledons</taxon>
        <taxon>Gunneridae</taxon>
        <taxon>Pentapetalae</taxon>
        <taxon>Caryophyllales</taxon>
        <taxon>Chenopodiaceae</taxon>
        <taxon>Chenopodioideae</taxon>
        <taxon>Atripliceae</taxon>
        <taxon>Chenopodium</taxon>
    </lineage>
</organism>
<reference evidence="2" key="1">
    <citation type="journal article" date="2017" name="Nature">
        <title>The genome of Chenopodium quinoa.</title>
        <authorList>
            <person name="Jarvis D.E."/>
            <person name="Ho Y.S."/>
            <person name="Lightfoot D.J."/>
            <person name="Schmoeckel S.M."/>
            <person name="Li B."/>
            <person name="Borm T.J.A."/>
            <person name="Ohyanagi H."/>
            <person name="Mineta K."/>
            <person name="Michell C.T."/>
            <person name="Saber N."/>
            <person name="Kharbatia N.M."/>
            <person name="Rupper R.R."/>
            <person name="Sharp A.R."/>
            <person name="Dally N."/>
            <person name="Boughton B.A."/>
            <person name="Woo Y.H."/>
            <person name="Gao G."/>
            <person name="Schijlen E.G.W.M."/>
            <person name="Guo X."/>
            <person name="Momin A.A."/>
            <person name="Negrao S."/>
            <person name="Al-Babili S."/>
            <person name="Gehring C."/>
            <person name="Roessner U."/>
            <person name="Jung C."/>
            <person name="Murphy K."/>
            <person name="Arold S.T."/>
            <person name="Gojobori T."/>
            <person name="van der Linden C.G."/>
            <person name="van Loo E.N."/>
            <person name="Jellen E.N."/>
            <person name="Maughan P.J."/>
            <person name="Tester M."/>
        </authorList>
    </citation>
    <scope>NUCLEOTIDE SEQUENCE [LARGE SCALE GENOMIC DNA]</scope>
    <source>
        <strain evidence="2">cv. PI 614886</strain>
    </source>
</reference>
<name>A0A803MT61_CHEQI</name>
<sequence length="193" mass="21735">MQMVDIGFKPVGLLSVTDPQMKQLIDKCIDRQQWTFSMTHYLQSMCGWTATPANKVLSELDSRNKKFRLQGKTSEDVSISITLRIIIDGLDMVRTINFNFLLGVDTIPDVMENIQGEFDSSAEVIALVSENIEQIIQEFEHESHDSSTPSNAVEDWCLQDLFSEETSSNDAPRTHEKSNAPPSAHERANDAQD</sequence>
<dbReference type="AlphaFoldDB" id="A0A803MT61"/>
<evidence type="ECO:0000313" key="3">
    <source>
        <dbReference type="Proteomes" id="UP000596660"/>
    </source>
</evidence>